<dbReference type="AlphaFoldDB" id="A0A922LCJ4"/>
<gene>
    <name evidence="4" type="ORF">DERF_000592</name>
</gene>
<feature type="signal peptide" evidence="3">
    <location>
        <begin position="1"/>
        <end position="21"/>
    </location>
</feature>
<proteinExistence type="predicted"/>
<keyword evidence="2" id="KW-0472">Membrane</keyword>
<reference evidence="4" key="2">
    <citation type="journal article" date="2022" name="Res Sq">
        <title>Comparative Genomics Reveals Insights into the Divergent Evolution of Astigmatic Mites and Household Pest Adaptations.</title>
        <authorList>
            <person name="Xiong Q."/>
            <person name="Wan A.T.-Y."/>
            <person name="Liu X.-Y."/>
            <person name="Fung C.S.-H."/>
            <person name="Xiao X."/>
            <person name="Malainual N."/>
            <person name="Hou J."/>
            <person name="Wang L."/>
            <person name="Wang M."/>
            <person name="Yang K."/>
            <person name="Cui Y."/>
            <person name="Leung E."/>
            <person name="Nong W."/>
            <person name="Shin S.-K."/>
            <person name="Au S."/>
            <person name="Jeong K.Y."/>
            <person name="Chew F.T."/>
            <person name="Hui J."/>
            <person name="Leung T.F."/>
            <person name="Tungtrongchitr A."/>
            <person name="Zhong N."/>
            <person name="Liu Z."/>
            <person name="Tsui S."/>
        </authorList>
    </citation>
    <scope>NUCLEOTIDE SEQUENCE</scope>
    <source>
        <strain evidence="4">Derf</strain>
        <tissue evidence="4">Whole organism</tissue>
    </source>
</reference>
<feature type="compositionally biased region" description="Low complexity" evidence="1">
    <location>
        <begin position="370"/>
        <end position="382"/>
    </location>
</feature>
<evidence type="ECO:0000256" key="2">
    <source>
        <dbReference type="SAM" id="Phobius"/>
    </source>
</evidence>
<dbReference type="Proteomes" id="UP000790347">
    <property type="component" value="Unassembled WGS sequence"/>
</dbReference>
<comment type="caution">
    <text evidence="4">The sequence shown here is derived from an EMBL/GenBank/DDBJ whole genome shotgun (WGS) entry which is preliminary data.</text>
</comment>
<reference evidence="4" key="1">
    <citation type="submission" date="2013-05" db="EMBL/GenBank/DDBJ databases">
        <authorList>
            <person name="Yim A.K.Y."/>
            <person name="Chan T.F."/>
            <person name="Ji K.M."/>
            <person name="Liu X.Y."/>
            <person name="Zhou J.W."/>
            <person name="Li R.Q."/>
            <person name="Yang K.Y."/>
            <person name="Li J."/>
            <person name="Li M."/>
            <person name="Law P.T.W."/>
            <person name="Wu Y.L."/>
            <person name="Cai Z.L."/>
            <person name="Qin H."/>
            <person name="Bao Y."/>
            <person name="Leung R.K.K."/>
            <person name="Ng P.K.S."/>
            <person name="Zou J."/>
            <person name="Zhong X.J."/>
            <person name="Ran P.X."/>
            <person name="Zhong N.S."/>
            <person name="Liu Z.G."/>
            <person name="Tsui S.K.W."/>
        </authorList>
    </citation>
    <scope>NUCLEOTIDE SEQUENCE</scope>
    <source>
        <strain evidence="4">Derf</strain>
        <tissue evidence="4">Whole organism</tissue>
    </source>
</reference>
<dbReference type="EMBL" id="ASGP02000001">
    <property type="protein sequence ID" value="KAH9526510.1"/>
    <property type="molecule type" value="Genomic_DNA"/>
</dbReference>
<protein>
    <submittedName>
        <fullName evidence="4">Uncharacterized protein</fullName>
    </submittedName>
</protein>
<keyword evidence="3" id="KW-0732">Signal</keyword>
<accession>A0A922LCJ4</accession>
<evidence type="ECO:0000313" key="4">
    <source>
        <dbReference type="EMBL" id="KAH9526510.1"/>
    </source>
</evidence>
<evidence type="ECO:0000256" key="3">
    <source>
        <dbReference type="SAM" id="SignalP"/>
    </source>
</evidence>
<keyword evidence="5" id="KW-1185">Reference proteome</keyword>
<sequence>MFLLFHITIGLIVIKFIMIGGDNSPDIKTNNNGLCNSSNDHHARNPRVKLNIMAVGLTRHHVIVITESFDVYEVARNQLKTSIDNLYLNAKPIPLKEKYPTLADYHRFRLIKFDIYNAFIVIDNDGSWLCLTTKPNSPYNGINFNMEKSTIIDGWSFTAQWKEVLISTTEPCHFYAIKRHNNQFQIGTYRCSSSTITKSQQIINENDYRSICYSVDSGDIKKIIIYPDGRDCTNPVDWPILKGFVAGKKFYLFGKDYIYSFDENAYHDPNHNSYPVRKQSYDSFFICPGKIPSPLIAISYLTLAMLTIIIFGFIILIILLAVKSLAIRQRKSSSLSAYNRTVRSMDTGKISLFQQITRIFTRSSDEIQRRSSSSSTTNNNNNNRHHYRSSNKRKSQKLSSKTKPQPPHSSTKRKQRSPIDISSSNKY</sequence>
<evidence type="ECO:0000313" key="5">
    <source>
        <dbReference type="Proteomes" id="UP000790347"/>
    </source>
</evidence>
<feature type="compositionally biased region" description="Basic residues" evidence="1">
    <location>
        <begin position="383"/>
        <end position="396"/>
    </location>
</feature>
<keyword evidence="2" id="KW-1133">Transmembrane helix</keyword>
<feature type="chain" id="PRO_5037318344" evidence="3">
    <location>
        <begin position="22"/>
        <end position="427"/>
    </location>
</feature>
<feature type="region of interest" description="Disordered" evidence="1">
    <location>
        <begin position="364"/>
        <end position="427"/>
    </location>
</feature>
<evidence type="ECO:0000256" key="1">
    <source>
        <dbReference type="SAM" id="MobiDB-lite"/>
    </source>
</evidence>
<name>A0A922LCJ4_DERFA</name>
<keyword evidence="2" id="KW-0812">Transmembrane</keyword>
<organism evidence="4 5">
    <name type="scientific">Dermatophagoides farinae</name>
    <name type="common">American house dust mite</name>
    <dbReference type="NCBI Taxonomy" id="6954"/>
    <lineage>
        <taxon>Eukaryota</taxon>
        <taxon>Metazoa</taxon>
        <taxon>Ecdysozoa</taxon>
        <taxon>Arthropoda</taxon>
        <taxon>Chelicerata</taxon>
        <taxon>Arachnida</taxon>
        <taxon>Acari</taxon>
        <taxon>Acariformes</taxon>
        <taxon>Sarcoptiformes</taxon>
        <taxon>Astigmata</taxon>
        <taxon>Psoroptidia</taxon>
        <taxon>Analgoidea</taxon>
        <taxon>Pyroglyphidae</taxon>
        <taxon>Dermatophagoidinae</taxon>
        <taxon>Dermatophagoides</taxon>
    </lineage>
</organism>
<feature type="transmembrane region" description="Helical" evidence="2">
    <location>
        <begin position="297"/>
        <end position="322"/>
    </location>
</feature>